<reference evidence="2" key="2">
    <citation type="submission" date="2020-09" db="EMBL/GenBank/DDBJ databases">
        <authorList>
            <person name="Sun Q."/>
            <person name="Zhou Y."/>
        </authorList>
    </citation>
    <scope>NUCLEOTIDE SEQUENCE</scope>
    <source>
        <strain evidence="2">CGMCC 4.7110</strain>
    </source>
</reference>
<feature type="region of interest" description="Disordered" evidence="1">
    <location>
        <begin position="33"/>
        <end position="71"/>
    </location>
</feature>
<evidence type="ECO:0000313" key="3">
    <source>
        <dbReference type="Proteomes" id="UP000653411"/>
    </source>
</evidence>
<dbReference type="AlphaFoldDB" id="A0A917UI22"/>
<dbReference type="EMBL" id="BMML01000003">
    <property type="protein sequence ID" value="GGM97054.1"/>
    <property type="molecule type" value="Genomic_DNA"/>
</dbReference>
<name>A0A917UI22_9ACTN</name>
<evidence type="ECO:0000313" key="2">
    <source>
        <dbReference type="EMBL" id="GGM97054.1"/>
    </source>
</evidence>
<reference evidence="2" key="1">
    <citation type="journal article" date="2014" name="Int. J. Syst. Evol. Microbiol.">
        <title>Complete genome sequence of Corynebacterium casei LMG S-19264T (=DSM 44701T), isolated from a smear-ripened cheese.</title>
        <authorList>
            <consortium name="US DOE Joint Genome Institute (JGI-PGF)"/>
            <person name="Walter F."/>
            <person name="Albersmeier A."/>
            <person name="Kalinowski J."/>
            <person name="Ruckert C."/>
        </authorList>
    </citation>
    <scope>NUCLEOTIDE SEQUENCE</scope>
    <source>
        <strain evidence="2">CGMCC 4.7110</strain>
    </source>
</reference>
<organism evidence="2 3">
    <name type="scientific">Streptomyces fuscichromogenes</name>
    <dbReference type="NCBI Taxonomy" id="1324013"/>
    <lineage>
        <taxon>Bacteria</taxon>
        <taxon>Bacillati</taxon>
        <taxon>Actinomycetota</taxon>
        <taxon>Actinomycetes</taxon>
        <taxon>Kitasatosporales</taxon>
        <taxon>Streptomycetaceae</taxon>
        <taxon>Streptomyces</taxon>
    </lineage>
</organism>
<comment type="caution">
    <text evidence="2">The sequence shown here is derived from an EMBL/GenBank/DDBJ whole genome shotgun (WGS) entry which is preliminary data.</text>
</comment>
<dbReference type="RefSeq" id="WP_229712880.1">
    <property type="nucleotide sequence ID" value="NZ_BMML01000003.1"/>
</dbReference>
<protein>
    <submittedName>
        <fullName evidence="2">Uncharacterized protein</fullName>
    </submittedName>
</protein>
<accession>A0A917UI22</accession>
<sequence>MTVPVPVVFVRGLRPHSTSWRPWTELFRGEGYGPSAPGWPGDPDTVEETRQNPGSVAGAGCVIDGGLVGSR</sequence>
<keyword evidence="3" id="KW-1185">Reference proteome</keyword>
<gene>
    <name evidence="2" type="ORF">GCM10011578_017240</name>
</gene>
<evidence type="ECO:0000256" key="1">
    <source>
        <dbReference type="SAM" id="MobiDB-lite"/>
    </source>
</evidence>
<dbReference type="Proteomes" id="UP000653411">
    <property type="component" value="Unassembled WGS sequence"/>
</dbReference>
<proteinExistence type="predicted"/>